<keyword evidence="2" id="KW-0560">Oxidoreductase</keyword>
<sequence>MVDQRAVEKFLFTESDILDHWRLDEWLELFTPGARYEIPTTDWKGGSPADAGYFVCDDWDLIQARVKRLQSRKAHAERPRSRTHRLIGNVQFEHVDDSVIDVQANFVVHRMRDGLLDPYLGRYEHRLNVTPDGLRFALRRSILVQESLNPGGRLSFIL</sequence>
<dbReference type="RefSeq" id="WP_142706119.1">
    <property type="nucleotide sequence ID" value="NZ_VIRS01000013.1"/>
</dbReference>
<dbReference type="Proteomes" id="UP000317982">
    <property type="component" value="Unassembled WGS sequence"/>
</dbReference>
<keyword evidence="3" id="KW-0223">Dioxygenase</keyword>
<dbReference type="PANTHER" id="PTHR41534:SF2">
    <property type="entry name" value="3-PHENYLPROPIONATE_CINNAMIC ACID DIOXYGENASE SUBUNIT BETA"/>
    <property type="match status" value="1"/>
</dbReference>
<dbReference type="GO" id="GO:0019380">
    <property type="term" value="P:3-phenylpropionate catabolic process"/>
    <property type="evidence" value="ECO:0007669"/>
    <property type="project" value="TreeGrafter"/>
</dbReference>
<organism evidence="3 4">
    <name type="scientific">Cryptosporangium phraense</name>
    <dbReference type="NCBI Taxonomy" id="2593070"/>
    <lineage>
        <taxon>Bacteria</taxon>
        <taxon>Bacillati</taxon>
        <taxon>Actinomycetota</taxon>
        <taxon>Actinomycetes</taxon>
        <taxon>Cryptosporangiales</taxon>
        <taxon>Cryptosporangiaceae</taxon>
        <taxon>Cryptosporangium</taxon>
    </lineage>
</organism>
<evidence type="ECO:0000313" key="3">
    <source>
        <dbReference type="EMBL" id="TQS43421.1"/>
    </source>
</evidence>
<dbReference type="InterPro" id="IPR000391">
    <property type="entry name" value="Rng_hydr_dOase-bsu"/>
</dbReference>
<name>A0A545AQ90_9ACTN</name>
<dbReference type="EMBL" id="VIRS01000013">
    <property type="protein sequence ID" value="TQS43421.1"/>
    <property type="molecule type" value="Genomic_DNA"/>
</dbReference>
<reference evidence="3 4" key="1">
    <citation type="submission" date="2019-07" db="EMBL/GenBank/DDBJ databases">
        <title>Cryptosporangium phraense sp. nov., isolated from plant litter.</title>
        <authorList>
            <person name="Suriyachadkun C."/>
        </authorList>
    </citation>
    <scope>NUCLEOTIDE SEQUENCE [LARGE SCALE GENOMIC DNA]</scope>
    <source>
        <strain evidence="3 4">A-T 5661</strain>
    </source>
</reference>
<dbReference type="InterPro" id="IPR032710">
    <property type="entry name" value="NTF2-like_dom_sf"/>
</dbReference>
<dbReference type="OrthoDB" id="3212009at2"/>
<proteinExistence type="inferred from homology"/>
<dbReference type="SUPFAM" id="SSF54427">
    <property type="entry name" value="NTF2-like"/>
    <property type="match status" value="1"/>
</dbReference>
<evidence type="ECO:0000313" key="4">
    <source>
        <dbReference type="Proteomes" id="UP000317982"/>
    </source>
</evidence>
<dbReference type="Pfam" id="PF00866">
    <property type="entry name" value="Ring_hydroxyl_B"/>
    <property type="match status" value="1"/>
</dbReference>
<dbReference type="CDD" id="cd00667">
    <property type="entry name" value="ring_hydroxylating_dioxygenases_beta"/>
    <property type="match status" value="1"/>
</dbReference>
<dbReference type="PANTHER" id="PTHR41534">
    <property type="entry name" value="BLR3401 PROTEIN"/>
    <property type="match status" value="1"/>
</dbReference>
<keyword evidence="4" id="KW-1185">Reference proteome</keyword>
<accession>A0A545AQ90</accession>
<dbReference type="Gene3D" id="3.10.450.50">
    <property type="match status" value="1"/>
</dbReference>
<dbReference type="AlphaFoldDB" id="A0A545AQ90"/>
<evidence type="ECO:0000256" key="1">
    <source>
        <dbReference type="ARBA" id="ARBA00009570"/>
    </source>
</evidence>
<dbReference type="GO" id="GO:0051213">
    <property type="term" value="F:dioxygenase activity"/>
    <property type="evidence" value="ECO:0007669"/>
    <property type="project" value="UniProtKB-KW"/>
</dbReference>
<protein>
    <submittedName>
        <fullName evidence="3">Aromatic-ring-hydroxylating dioxygenase subunit beta</fullName>
    </submittedName>
</protein>
<comment type="caution">
    <text evidence="3">The sequence shown here is derived from an EMBL/GenBank/DDBJ whole genome shotgun (WGS) entry which is preliminary data.</text>
</comment>
<evidence type="ECO:0000256" key="2">
    <source>
        <dbReference type="ARBA" id="ARBA00023002"/>
    </source>
</evidence>
<comment type="similarity">
    <text evidence="1">Belongs to the bacterial ring-hydroxylating dioxygenase beta subunit family.</text>
</comment>
<gene>
    <name evidence="3" type="ORF">FL583_19515</name>
</gene>
<dbReference type="InParanoid" id="A0A545AQ90"/>